<gene>
    <name evidence="1" type="ORF">M917_2123</name>
</gene>
<organism evidence="1 2">
    <name type="scientific">Psychrobacter aquaticus CMS 56</name>
    <dbReference type="NCBI Taxonomy" id="1354303"/>
    <lineage>
        <taxon>Bacteria</taxon>
        <taxon>Pseudomonadati</taxon>
        <taxon>Pseudomonadota</taxon>
        <taxon>Gammaproteobacteria</taxon>
        <taxon>Moraxellales</taxon>
        <taxon>Moraxellaceae</taxon>
        <taxon>Psychrobacter</taxon>
    </lineage>
</organism>
<protein>
    <submittedName>
        <fullName evidence="1">Uncharacterized protein</fullName>
    </submittedName>
</protein>
<proteinExistence type="predicted"/>
<keyword evidence="2" id="KW-1185">Reference proteome</keyword>
<dbReference type="RefSeq" id="WP_021814747.1">
    <property type="nucleotide sequence ID" value="NZ_AUSW01000034.1"/>
</dbReference>
<sequence>MRSTNKIKRCDYISLTEIRAKFHAVNFHIKTVVSMYKLALTGYLEKDATELNEGRQNLSIG</sequence>
<evidence type="ECO:0000313" key="1">
    <source>
        <dbReference type="EMBL" id="ERL54777.1"/>
    </source>
</evidence>
<accession>U4T1T0</accession>
<dbReference type="Proteomes" id="UP000016761">
    <property type="component" value="Unassembled WGS sequence"/>
</dbReference>
<dbReference type="AlphaFoldDB" id="U4T1T0"/>
<dbReference type="PATRIC" id="fig|1354303.4.peg.2089"/>
<evidence type="ECO:0000313" key="2">
    <source>
        <dbReference type="Proteomes" id="UP000016761"/>
    </source>
</evidence>
<reference evidence="1 2" key="1">
    <citation type="journal article" date="2013" name="Genome Announc.">
        <title>Draft Genome Sequence of Psychrobacter aquaticus Strain CMS 56T, Isolated from a Cyanobacterial Mat Sample Collected from Water Bodies in the McMurdo Dry Valley Region of Antarctica.</title>
        <authorList>
            <person name="Reddy G.S."/>
            <person name="Ara S."/>
            <person name="Singh A."/>
            <person name="Kumar Pinnaka A."/>
            <person name="Shivaji S."/>
        </authorList>
    </citation>
    <scope>NUCLEOTIDE SEQUENCE [LARGE SCALE GENOMIC DNA]</scope>
    <source>
        <strain evidence="1 2">CMS 56</strain>
    </source>
</reference>
<dbReference type="EMBL" id="AUSW01000034">
    <property type="protein sequence ID" value="ERL54777.1"/>
    <property type="molecule type" value="Genomic_DNA"/>
</dbReference>
<comment type="caution">
    <text evidence="1">The sequence shown here is derived from an EMBL/GenBank/DDBJ whole genome shotgun (WGS) entry which is preliminary data.</text>
</comment>
<name>U4T1T0_9GAMM</name>